<accession>A0ABQ4ZND2</accession>
<reference evidence="1" key="1">
    <citation type="journal article" date="2022" name="Int. J. Mol. Sci.">
        <title>Draft Genome of Tanacetum Coccineum: Genomic Comparison of Closely Related Tanacetum-Family Plants.</title>
        <authorList>
            <person name="Yamashiro T."/>
            <person name="Shiraishi A."/>
            <person name="Nakayama K."/>
            <person name="Satake H."/>
        </authorList>
    </citation>
    <scope>NUCLEOTIDE SEQUENCE</scope>
</reference>
<sequence length="66" mass="7840">MMKIVKLIDDRIGDLEDHISRFHGIGNQWEWPMPVWCYMFQQTLDGKARTWFDKLPSGSIDNWGDL</sequence>
<dbReference type="Proteomes" id="UP001151760">
    <property type="component" value="Unassembled WGS sequence"/>
</dbReference>
<name>A0ABQ4ZND2_9ASTR</name>
<evidence type="ECO:0000313" key="2">
    <source>
        <dbReference type="Proteomes" id="UP001151760"/>
    </source>
</evidence>
<organism evidence="1 2">
    <name type="scientific">Tanacetum coccineum</name>
    <dbReference type="NCBI Taxonomy" id="301880"/>
    <lineage>
        <taxon>Eukaryota</taxon>
        <taxon>Viridiplantae</taxon>
        <taxon>Streptophyta</taxon>
        <taxon>Embryophyta</taxon>
        <taxon>Tracheophyta</taxon>
        <taxon>Spermatophyta</taxon>
        <taxon>Magnoliopsida</taxon>
        <taxon>eudicotyledons</taxon>
        <taxon>Gunneridae</taxon>
        <taxon>Pentapetalae</taxon>
        <taxon>asterids</taxon>
        <taxon>campanulids</taxon>
        <taxon>Asterales</taxon>
        <taxon>Asteraceae</taxon>
        <taxon>Asteroideae</taxon>
        <taxon>Anthemideae</taxon>
        <taxon>Anthemidinae</taxon>
        <taxon>Tanacetum</taxon>
    </lineage>
</organism>
<proteinExistence type="predicted"/>
<evidence type="ECO:0008006" key="3">
    <source>
        <dbReference type="Google" id="ProtNLM"/>
    </source>
</evidence>
<dbReference type="EMBL" id="BQNB010011445">
    <property type="protein sequence ID" value="GJS90667.1"/>
    <property type="molecule type" value="Genomic_DNA"/>
</dbReference>
<evidence type="ECO:0000313" key="1">
    <source>
        <dbReference type="EMBL" id="GJS90667.1"/>
    </source>
</evidence>
<comment type="caution">
    <text evidence="1">The sequence shown here is derived from an EMBL/GenBank/DDBJ whole genome shotgun (WGS) entry which is preliminary data.</text>
</comment>
<reference evidence="1" key="2">
    <citation type="submission" date="2022-01" db="EMBL/GenBank/DDBJ databases">
        <authorList>
            <person name="Yamashiro T."/>
            <person name="Shiraishi A."/>
            <person name="Satake H."/>
            <person name="Nakayama K."/>
        </authorList>
    </citation>
    <scope>NUCLEOTIDE SEQUENCE</scope>
</reference>
<gene>
    <name evidence="1" type="ORF">Tco_0773303</name>
</gene>
<protein>
    <recommendedName>
        <fullName evidence="3">Reverse transcriptase</fullName>
    </recommendedName>
</protein>
<keyword evidence="2" id="KW-1185">Reference proteome</keyword>